<gene>
    <name evidence="1" type="ORF">QBC38DRAFT_483653</name>
</gene>
<sequence>MDKDTQQPPVVQKVLNTYELLERIISHLGFHNPHQIILLQRVCTLWNHIINDSPLLQEACWFRPHAPPSTELKNDGSPAWRLNPAFNKIGIPISQEVGDFDLKKRIYDLPGSWCNMLVSQPPCKYVEYIAHGDYSADENMDYLVASQTEKGLLMGDVMAGLAEAQNRMDMGVDRWAGVRHYGGTIRPVLVTENDLWEEVLAKDFPEVEGVAVRVAVAQAWNFETYPAFSLRRVQDDSKGYLREMIVHEMVSTRYPIPYRWDGNGRREGDPGEPVCEDERGYKANLLCVERLGDPLGYTNKLGHVYKLKGF</sequence>
<dbReference type="Proteomes" id="UP001301958">
    <property type="component" value="Unassembled WGS sequence"/>
</dbReference>
<dbReference type="InterPro" id="IPR036047">
    <property type="entry name" value="F-box-like_dom_sf"/>
</dbReference>
<reference evidence="1" key="1">
    <citation type="journal article" date="2023" name="Mol. Phylogenet. Evol.">
        <title>Genome-scale phylogeny and comparative genomics of the fungal order Sordariales.</title>
        <authorList>
            <person name="Hensen N."/>
            <person name="Bonometti L."/>
            <person name="Westerberg I."/>
            <person name="Brannstrom I.O."/>
            <person name="Guillou S."/>
            <person name="Cros-Aarteil S."/>
            <person name="Calhoun S."/>
            <person name="Haridas S."/>
            <person name="Kuo A."/>
            <person name="Mondo S."/>
            <person name="Pangilinan J."/>
            <person name="Riley R."/>
            <person name="LaButti K."/>
            <person name="Andreopoulos B."/>
            <person name="Lipzen A."/>
            <person name="Chen C."/>
            <person name="Yan M."/>
            <person name="Daum C."/>
            <person name="Ng V."/>
            <person name="Clum A."/>
            <person name="Steindorff A."/>
            <person name="Ohm R.A."/>
            <person name="Martin F."/>
            <person name="Silar P."/>
            <person name="Natvig D.O."/>
            <person name="Lalanne C."/>
            <person name="Gautier V."/>
            <person name="Ament-Velasquez S.L."/>
            <person name="Kruys A."/>
            <person name="Hutchinson M.I."/>
            <person name="Powell A.J."/>
            <person name="Barry K."/>
            <person name="Miller A.N."/>
            <person name="Grigoriev I.V."/>
            <person name="Debuchy R."/>
            <person name="Gladieux P."/>
            <person name="Hiltunen Thoren M."/>
            <person name="Johannesson H."/>
        </authorList>
    </citation>
    <scope>NUCLEOTIDE SEQUENCE</scope>
    <source>
        <strain evidence="1">CBS 990.96</strain>
    </source>
</reference>
<proteinExistence type="predicted"/>
<keyword evidence="2" id="KW-1185">Reference proteome</keyword>
<dbReference type="AlphaFoldDB" id="A0AAN7BKW7"/>
<evidence type="ECO:0000313" key="2">
    <source>
        <dbReference type="Proteomes" id="UP001301958"/>
    </source>
</evidence>
<dbReference type="CDD" id="cd09917">
    <property type="entry name" value="F-box_SF"/>
    <property type="match status" value="1"/>
</dbReference>
<reference evidence="1" key="2">
    <citation type="submission" date="2023-05" db="EMBL/GenBank/DDBJ databases">
        <authorList>
            <consortium name="Lawrence Berkeley National Laboratory"/>
            <person name="Steindorff A."/>
            <person name="Hensen N."/>
            <person name="Bonometti L."/>
            <person name="Westerberg I."/>
            <person name="Brannstrom I.O."/>
            <person name="Guillou S."/>
            <person name="Cros-Aarteil S."/>
            <person name="Calhoun S."/>
            <person name="Haridas S."/>
            <person name="Kuo A."/>
            <person name="Mondo S."/>
            <person name="Pangilinan J."/>
            <person name="Riley R."/>
            <person name="Labutti K."/>
            <person name="Andreopoulos B."/>
            <person name="Lipzen A."/>
            <person name="Chen C."/>
            <person name="Yanf M."/>
            <person name="Daum C."/>
            <person name="Ng V."/>
            <person name="Clum A."/>
            <person name="Ohm R."/>
            <person name="Martin F."/>
            <person name="Silar P."/>
            <person name="Natvig D."/>
            <person name="Lalanne C."/>
            <person name="Gautier V."/>
            <person name="Ament-Velasquez S.L."/>
            <person name="Kruys A."/>
            <person name="Hutchinson M.I."/>
            <person name="Powell A.J."/>
            <person name="Barry K."/>
            <person name="Miller A.N."/>
            <person name="Grigoriev I.V."/>
            <person name="Debuchy R."/>
            <person name="Gladieux P."/>
            <person name="Thoren M.H."/>
            <person name="Johannesson H."/>
        </authorList>
    </citation>
    <scope>NUCLEOTIDE SEQUENCE</scope>
    <source>
        <strain evidence="1">CBS 990.96</strain>
    </source>
</reference>
<accession>A0AAN7BKW7</accession>
<evidence type="ECO:0000313" key="1">
    <source>
        <dbReference type="EMBL" id="KAK4225175.1"/>
    </source>
</evidence>
<name>A0AAN7BKW7_9PEZI</name>
<protein>
    <recommendedName>
        <fullName evidence="3">F-box domain-containing protein</fullName>
    </recommendedName>
</protein>
<evidence type="ECO:0008006" key="3">
    <source>
        <dbReference type="Google" id="ProtNLM"/>
    </source>
</evidence>
<organism evidence="1 2">
    <name type="scientific">Podospora fimiseda</name>
    <dbReference type="NCBI Taxonomy" id="252190"/>
    <lineage>
        <taxon>Eukaryota</taxon>
        <taxon>Fungi</taxon>
        <taxon>Dikarya</taxon>
        <taxon>Ascomycota</taxon>
        <taxon>Pezizomycotina</taxon>
        <taxon>Sordariomycetes</taxon>
        <taxon>Sordariomycetidae</taxon>
        <taxon>Sordariales</taxon>
        <taxon>Podosporaceae</taxon>
        <taxon>Podospora</taxon>
    </lineage>
</organism>
<dbReference type="SUPFAM" id="SSF81383">
    <property type="entry name" value="F-box domain"/>
    <property type="match status" value="1"/>
</dbReference>
<comment type="caution">
    <text evidence="1">The sequence shown here is derived from an EMBL/GenBank/DDBJ whole genome shotgun (WGS) entry which is preliminary data.</text>
</comment>
<dbReference type="EMBL" id="MU865373">
    <property type="protein sequence ID" value="KAK4225175.1"/>
    <property type="molecule type" value="Genomic_DNA"/>
</dbReference>